<evidence type="ECO:0000313" key="1">
    <source>
        <dbReference type="EMBL" id="PRQ47061.1"/>
    </source>
</evidence>
<accession>A0A2P6RKY5</accession>
<dbReference type="AlphaFoldDB" id="A0A2P6RKY5"/>
<reference evidence="1 2" key="1">
    <citation type="journal article" date="2018" name="Nat. Genet.">
        <title>The Rosa genome provides new insights in the design of modern roses.</title>
        <authorList>
            <person name="Bendahmane M."/>
        </authorList>
    </citation>
    <scope>NUCLEOTIDE SEQUENCE [LARGE SCALE GENOMIC DNA]</scope>
    <source>
        <strain evidence="2">cv. Old Blush</strain>
    </source>
</reference>
<protein>
    <submittedName>
        <fullName evidence="1">Uncharacterized protein</fullName>
    </submittedName>
</protein>
<proteinExistence type="predicted"/>
<keyword evidence="2" id="KW-1185">Reference proteome</keyword>
<comment type="caution">
    <text evidence="1">The sequence shown here is derived from an EMBL/GenBank/DDBJ whole genome shotgun (WGS) entry which is preliminary data.</text>
</comment>
<dbReference type="EMBL" id="PDCK01000040">
    <property type="protein sequence ID" value="PRQ47061.1"/>
    <property type="molecule type" value="Genomic_DNA"/>
</dbReference>
<dbReference type="Proteomes" id="UP000238479">
    <property type="component" value="Chromosome 2"/>
</dbReference>
<organism evidence="1 2">
    <name type="scientific">Rosa chinensis</name>
    <name type="common">China rose</name>
    <dbReference type="NCBI Taxonomy" id="74649"/>
    <lineage>
        <taxon>Eukaryota</taxon>
        <taxon>Viridiplantae</taxon>
        <taxon>Streptophyta</taxon>
        <taxon>Embryophyta</taxon>
        <taxon>Tracheophyta</taxon>
        <taxon>Spermatophyta</taxon>
        <taxon>Magnoliopsida</taxon>
        <taxon>eudicotyledons</taxon>
        <taxon>Gunneridae</taxon>
        <taxon>Pentapetalae</taxon>
        <taxon>rosids</taxon>
        <taxon>fabids</taxon>
        <taxon>Rosales</taxon>
        <taxon>Rosaceae</taxon>
        <taxon>Rosoideae</taxon>
        <taxon>Rosoideae incertae sedis</taxon>
        <taxon>Rosa</taxon>
    </lineage>
</organism>
<sequence length="58" mass="6842">MNYLYGNNTKHSTSPQHIQNAYLLLTEQQRRDSLLQSLAQTQLNGVQPRWTQRSWIGR</sequence>
<name>A0A2P6RKY5_ROSCH</name>
<gene>
    <name evidence="1" type="ORF">RchiOBHm_Chr2g0095641</name>
</gene>
<evidence type="ECO:0000313" key="2">
    <source>
        <dbReference type="Proteomes" id="UP000238479"/>
    </source>
</evidence>
<dbReference type="Gramene" id="PRQ47061">
    <property type="protein sequence ID" value="PRQ47061"/>
    <property type="gene ID" value="RchiOBHm_Chr2g0095641"/>
</dbReference>